<gene>
    <name evidence="1" type="ORF">XE03_1475</name>
</gene>
<reference evidence="2" key="1">
    <citation type="journal article" date="2015" name="MBio">
        <title>Genome-Resolved Metagenomic Analysis Reveals Roles for Candidate Phyla and Other Microbial Community Members in Biogeochemical Transformations in Oil Reservoirs.</title>
        <authorList>
            <person name="Hu P."/>
            <person name="Tom L."/>
            <person name="Singh A."/>
            <person name="Thomas B.C."/>
            <person name="Baker B.J."/>
            <person name="Piceno Y.M."/>
            <person name="Andersen G.L."/>
            <person name="Banfield J.F."/>
        </authorList>
    </citation>
    <scope>NUCLEOTIDE SEQUENCE [LARGE SCALE GENOMIC DNA]</scope>
</reference>
<sequence length="52" mass="6223">MANLSGSQEYWQYKNQWRIFSLSLKRQGKKKQADQYSGLKKKEGSNMLYFKT</sequence>
<organism evidence="1 2">
    <name type="scientific">candidate division TA06 bacterium 34_109</name>
    <dbReference type="NCBI Taxonomy" id="1635277"/>
    <lineage>
        <taxon>Bacteria</taxon>
        <taxon>Bacteria division TA06</taxon>
    </lineage>
</organism>
<dbReference type="AlphaFoldDB" id="A0A101I146"/>
<proteinExistence type="predicted"/>
<dbReference type="EMBL" id="LGGX01000018">
    <property type="protein sequence ID" value="KUK86459.1"/>
    <property type="molecule type" value="Genomic_DNA"/>
</dbReference>
<protein>
    <submittedName>
        <fullName evidence="1">Uncharacterized protein</fullName>
    </submittedName>
</protein>
<comment type="caution">
    <text evidence="1">The sequence shown here is derived from an EMBL/GenBank/DDBJ whole genome shotgun (WGS) entry which is preliminary data.</text>
</comment>
<dbReference type="Proteomes" id="UP000053467">
    <property type="component" value="Unassembled WGS sequence"/>
</dbReference>
<evidence type="ECO:0000313" key="1">
    <source>
        <dbReference type="EMBL" id="KUK86459.1"/>
    </source>
</evidence>
<name>A0A101I146_UNCT6</name>
<accession>A0A101I146</accession>
<evidence type="ECO:0000313" key="2">
    <source>
        <dbReference type="Proteomes" id="UP000053467"/>
    </source>
</evidence>